<feature type="transmembrane region" description="Helical" evidence="1">
    <location>
        <begin position="66"/>
        <end position="83"/>
    </location>
</feature>
<sequence>MPNSNRHAAAALAILIVLQLTMLSALYAGIEPHPPIATPLFGIAPFIGASVSLALAAIMSKPATSAAGRGLSVLAVLSALVSFGPQKYVDPNFGLIWPAVMLGQVAASVIVIEVVRISRRRRSDPMMASDTGRI</sequence>
<evidence type="ECO:0008006" key="4">
    <source>
        <dbReference type="Google" id="ProtNLM"/>
    </source>
</evidence>
<feature type="transmembrane region" description="Helical" evidence="1">
    <location>
        <begin position="38"/>
        <end position="59"/>
    </location>
</feature>
<dbReference type="OrthoDB" id="8117471at2"/>
<keyword evidence="3" id="KW-1185">Reference proteome</keyword>
<dbReference type="STRING" id="633194.SAMN05421759_11053"/>
<organism evidence="2 3">
    <name type="scientific">Roseivivax lentus</name>
    <dbReference type="NCBI Taxonomy" id="633194"/>
    <lineage>
        <taxon>Bacteria</taxon>
        <taxon>Pseudomonadati</taxon>
        <taxon>Pseudomonadota</taxon>
        <taxon>Alphaproteobacteria</taxon>
        <taxon>Rhodobacterales</taxon>
        <taxon>Roseobacteraceae</taxon>
        <taxon>Roseivivax</taxon>
    </lineage>
</organism>
<accession>A0A1N7NU17</accession>
<proteinExistence type="predicted"/>
<feature type="transmembrane region" description="Helical" evidence="1">
    <location>
        <begin position="95"/>
        <end position="117"/>
    </location>
</feature>
<dbReference type="RefSeq" id="WP_076449126.1">
    <property type="nucleotide sequence ID" value="NZ_FTOQ01000010.1"/>
</dbReference>
<protein>
    <recommendedName>
        <fullName evidence="4">SPW repeat-containing protein</fullName>
    </recommendedName>
</protein>
<keyword evidence="1" id="KW-0812">Transmembrane</keyword>
<evidence type="ECO:0000313" key="3">
    <source>
        <dbReference type="Proteomes" id="UP000186684"/>
    </source>
</evidence>
<evidence type="ECO:0000313" key="2">
    <source>
        <dbReference type="EMBL" id="SIT01766.1"/>
    </source>
</evidence>
<reference evidence="3" key="1">
    <citation type="submission" date="2017-01" db="EMBL/GenBank/DDBJ databases">
        <authorList>
            <person name="Varghese N."/>
            <person name="Submissions S."/>
        </authorList>
    </citation>
    <scope>NUCLEOTIDE SEQUENCE [LARGE SCALE GENOMIC DNA]</scope>
    <source>
        <strain evidence="3">DSM 29430</strain>
    </source>
</reference>
<name>A0A1N7NU17_9RHOB</name>
<dbReference type="Proteomes" id="UP000186684">
    <property type="component" value="Unassembled WGS sequence"/>
</dbReference>
<keyword evidence="1" id="KW-0472">Membrane</keyword>
<evidence type="ECO:0000256" key="1">
    <source>
        <dbReference type="SAM" id="Phobius"/>
    </source>
</evidence>
<dbReference type="AlphaFoldDB" id="A0A1N7NU17"/>
<gene>
    <name evidence="2" type="ORF">SAMN05421759_11053</name>
</gene>
<dbReference type="EMBL" id="FTOQ01000010">
    <property type="protein sequence ID" value="SIT01766.1"/>
    <property type="molecule type" value="Genomic_DNA"/>
</dbReference>
<keyword evidence="1" id="KW-1133">Transmembrane helix</keyword>